<name>A0A8S5PPP3_9CAUD</name>
<sequence>MAKLQKARKKMKLIEKLSAMVDEEIEDAKKYAKCALKYKDERPALAKTFFDLSGEEMRHMSMLHAEVEAVIQKYRQEHGEPPEKMQAIYDYLHEKQIERAADVRRLQDMYRGT</sequence>
<protein>
    <submittedName>
        <fullName evidence="1">NEUTROPHIL-ACTIVATING PROTEIN A, four-helix bundle, METAL TRANSPORT</fullName>
    </submittedName>
</protein>
<dbReference type="EMBL" id="BK015471">
    <property type="protein sequence ID" value="DAE08493.1"/>
    <property type="molecule type" value="Genomic_DNA"/>
</dbReference>
<dbReference type="SUPFAM" id="SSF47240">
    <property type="entry name" value="Ferritin-like"/>
    <property type="match status" value="1"/>
</dbReference>
<proteinExistence type="predicted"/>
<reference evidence="1" key="1">
    <citation type="journal article" date="2021" name="Proc. Natl. Acad. Sci. U.S.A.">
        <title>A Catalog of Tens of Thousands of Viruses from Human Metagenomes Reveals Hidden Associations with Chronic Diseases.</title>
        <authorList>
            <person name="Tisza M.J."/>
            <person name="Buck C.B."/>
        </authorList>
    </citation>
    <scope>NUCLEOTIDE SEQUENCE</scope>
    <source>
        <strain evidence="1">CtD2Q91</strain>
    </source>
</reference>
<organism evidence="1">
    <name type="scientific">Siphoviridae sp. ctD2Q91</name>
    <dbReference type="NCBI Taxonomy" id="2825383"/>
    <lineage>
        <taxon>Viruses</taxon>
        <taxon>Duplodnaviria</taxon>
        <taxon>Heunggongvirae</taxon>
        <taxon>Uroviricota</taxon>
        <taxon>Caudoviricetes</taxon>
    </lineage>
</organism>
<evidence type="ECO:0000313" key="1">
    <source>
        <dbReference type="EMBL" id="DAE08493.1"/>
    </source>
</evidence>
<dbReference type="InterPro" id="IPR009078">
    <property type="entry name" value="Ferritin-like_SF"/>
</dbReference>
<accession>A0A8S5PPP3</accession>